<dbReference type="AlphaFoldDB" id="X1NUS7"/>
<sequence length="262" mass="30234">AKEPWQMTKAEYRASQYESAKASAIDQTPRAHWGDEEWLQRSIEWRLDMLADAHKTYIRKMLAEGKPVPPEVLKDYPDLAKKQSNPEAVPDVEREARIKYFRQQETKWRETAYKIAEEERGEAAFASAMKKADEFGAKASELEALGRPPAVKTEEWKLREAIADTAYGLAHGVKEGDLRKQLTRNPRAKYWFEPEDVDYILKEAKGEVAAVPEVLELEDVGREWDKLTPRQRQPIVERANLPSSFAIRDWVELPLPKKTQSE</sequence>
<evidence type="ECO:0000313" key="1">
    <source>
        <dbReference type="EMBL" id="GAI22419.1"/>
    </source>
</evidence>
<protein>
    <submittedName>
        <fullName evidence="1">Uncharacterized protein</fullName>
    </submittedName>
</protein>
<accession>X1NUS7</accession>
<reference evidence="1" key="1">
    <citation type="journal article" date="2014" name="Front. Microbiol.">
        <title>High frequency of phylogenetically diverse reductive dehalogenase-homologous genes in deep subseafloor sedimentary metagenomes.</title>
        <authorList>
            <person name="Kawai M."/>
            <person name="Futagami T."/>
            <person name="Toyoda A."/>
            <person name="Takaki Y."/>
            <person name="Nishi S."/>
            <person name="Hori S."/>
            <person name="Arai W."/>
            <person name="Tsubouchi T."/>
            <person name="Morono Y."/>
            <person name="Uchiyama I."/>
            <person name="Ito T."/>
            <person name="Fujiyama A."/>
            <person name="Inagaki F."/>
            <person name="Takami H."/>
        </authorList>
    </citation>
    <scope>NUCLEOTIDE SEQUENCE</scope>
    <source>
        <strain evidence="1">Expedition CK06-06</strain>
    </source>
</reference>
<organism evidence="1">
    <name type="scientific">marine sediment metagenome</name>
    <dbReference type="NCBI Taxonomy" id="412755"/>
    <lineage>
        <taxon>unclassified sequences</taxon>
        <taxon>metagenomes</taxon>
        <taxon>ecological metagenomes</taxon>
    </lineage>
</organism>
<name>X1NUS7_9ZZZZ</name>
<proteinExistence type="predicted"/>
<comment type="caution">
    <text evidence="1">The sequence shown here is derived from an EMBL/GenBank/DDBJ whole genome shotgun (WGS) entry which is preliminary data.</text>
</comment>
<gene>
    <name evidence="1" type="ORF">S06H3_33501</name>
</gene>
<dbReference type="EMBL" id="BARV01020002">
    <property type="protein sequence ID" value="GAI22419.1"/>
    <property type="molecule type" value="Genomic_DNA"/>
</dbReference>
<feature type="non-terminal residue" evidence="1">
    <location>
        <position position="1"/>
    </location>
</feature>